<dbReference type="Pfam" id="PF01882">
    <property type="entry name" value="DUF58"/>
    <property type="match status" value="1"/>
</dbReference>
<dbReference type="Proteomes" id="UP000509667">
    <property type="component" value="Chromosome"/>
</dbReference>
<dbReference type="AlphaFoldDB" id="A0A7D5P9B0"/>
<organism evidence="2 3">
    <name type="scientific">Halosimplex rubrum</name>
    <dbReference type="NCBI Taxonomy" id="869889"/>
    <lineage>
        <taxon>Archaea</taxon>
        <taxon>Methanobacteriati</taxon>
        <taxon>Methanobacteriota</taxon>
        <taxon>Stenosarchaea group</taxon>
        <taxon>Halobacteria</taxon>
        <taxon>Halobacteriales</taxon>
        <taxon>Haloarculaceae</taxon>
        <taxon>Halosimplex</taxon>
    </lineage>
</organism>
<protein>
    <submittedName>
        <fullName evidence="2">DUF58 domain-containing protein</fullName>
    </submittedName>
</protein>
<name>A0A7D5P9B0_9EURY</name>
<evidence type="ECO:0000259" key="1">
    <source>
        <dbReference type="Pfam" id="PF01882"/>
    </source>
</evidence>
<sequence length="475" mass="52410">MDPTPRFWSMAGIGALLAVLGVVFARPEPVVGAAGVGAIVLSRQYAFLRDIRQLDDDISVEMTTDARFVNRDDRMEITLTVSVPSRTPIPLSVTAGMPVIAGSVDRDDRTVILDAGDESATTTFSAEWPVVGRTTIPEPTVSVVDTYGMFTESVQRGSETGVQVEPRQPRNIHVGEGGDAVAAPFGGHRTDQYGQGTDPAELREYMPGDSVSNIDWKATARLAYPHVRQYEVESDRQTVLVMDHRSRMGEGPEGETKFDYLREVALTIATAAESADDPLGFYAVGDKGLTVEERPSTASDHYRDVQTLLHDLEPTTSSAVSRGQLQTGRMLAARRTATTIENDDSAFGRMLRPYLSTAEQYVRKIDDNPLFGTMHTYINRLGSDHWVLLFTDDSDRAGLRETIRVARSNGNHVVCFLSPTVLYETGSLADLDDAYDQYSNFESFRRELARMEQVAAYEVGPGRRLSALLSDDRRR</sequence>
<evidence type="ECO:0000313" key="3">
    <source>
        <dbReference type="Proteomes" id="UP000509667"/>
    </source>
</evidence>
<dbReference type="OrthoDB" id="3263at2157"/>
<proteinExistence type="predicted"/>
<dbReference type="EMBL" id="CP058910">
    <property type="protein sequence ID" value="QLH76859.1"/>
    <property type="molecule type" value="Genomic_DNA"/>
</dbReference>
<dbReference type="PANTHER" id="PTHR33608">
    <property type="entry name" value="BLL2464 PROTEIN"/>
    <property type="match status" value="1"/>
</dbReference>
<dbReference type="KEGG" id="hrr:HZS55_05870"/>
<keyword evidence="3" id="KW-1185">Reference proteome</keyword>
<dbReference type="InterPro" id="IPR002881">
    <property type="entry name" value="DUF58"/>
</dbReference>
<dbReference type="PANTHER" id="PTHR33608:SF6">
    <property type="entry name" value="BLL2464 PROTEIN"/>
    <property type="match status" value="1"/>
</dbReference>
<gene>
    <name evidence="2" type="ORF">HZS55_05870</name>
</gene>
<evidence type="ECO:0000313" key="2">
    <source>
        <dbReference type="EMBL" id="QLH76859.1"/>
    </source>
</evidence>
<dbReference type="RefSeq" id="WP_179910793.1">
    <property type="nucleotide sequence ID" value="NZ_CP058910.1"/>
</dbReference>
<feature type="domain" description="DUF58" evidence="1">
    <location>
        <begin position="201"/>
        <end position="321"/>
    </location>
</feature>
<reference evidence="2 3" key="1">
    <citation type="submission" date="2020-07" db="EMBL/GenBank/DDBJ databases">
        <title>Halosimplex pelagicum sp. nov. and Halosimplex rubrum sp. nov., isolated from salted brown alga Laminaria, and emended description of the genus Halosimplex.</title>
        <authorList>
            <person name="Cui H."/>
        </authorList>
    </citation>
    <scope>NUCLEOTIDE SEQUENCE [LARGE SCALE GENOMIC DNA]</scope>
    <source>
        <strain evidence="2 3">R27</strain>
    </source>
</reference>
<accession>A0A7D5P9B0</accession>
<dbReference type="GeneID" id="56077371"/>